<protein>
    <recommendedName>
        <fullName evidence="3">HTH psq-type domain-containing protein</fullName>
    </recommendedName>
</protein>
<evidence type="ECO:0000313" key="1">
    <source>
        <dbReference type="EMBL" id="CAG2064743.1"/>
    </source>
</evidence>
<reference evidence="1" key="1">
    <citation type="submission" date="2021-03" db="EMBL/GenBank/DDBJ databases">
        <authorList>
            <person name="Tran Van P."/>
        </authorList>
    </citation>
    <scope>NUCLEOTIDE SEQUENCE</scope>
</reference>
<dbReference type="EMBL" id="CAJPIN010036569">
    <property type="protein sequence ID" value="CAG2064743.1"/>
    <property type="molecule type" value="Genomic_DNA"/>
</dbReference>
<feature type="non-terminal residue" evidence="1">
    <location>
        <position position="59"/>
    </location>
</feature>
<comment type="caution">
    <text evidence="1">The sequence shown here is derived from an EMBL/GenBank/DDBJ whole genome shotgun (WGS) entry which is preliminary data.</text>
</comment>
<gene>
    <name evidence="1" type="ORF">TPAB3V08_LOCUS11687</name>
</gene>
<keyword evidence="2" id="KW-1185">Reference proteome</keyword>
<organism evidence="1 2">
    <name type="scientific">Timema podura</name>
    <name type="common">Walking stick</name>
    <dbReference type="NCBI Taxonomy" id="61482"/>
    <lineage>
        <taxon>Eukaryota</taxon>
        <taxon>Metazoa</taxon>
        <taxon>Ecdysozoa</taxon>
        <taxon>Arthropoda</taxon>
        <taxon>Hexapoda</taxon>
        <taxon>Insecta</taxon>
        <taxon>Pterygota</taxon>
        <taxon>Neoptera</taxon>
        <taxon>Polyneoptera</taxon>
        <taxon>Phasmatodea</taxon>
        <taxon>Timematodea</taxon>
        <taxon>Timematoidea</taxon>
        <taxon>Timematidae</taxon>
        <taxon>Timema</taxon>
    </lineage>
</organism>
<evidence type="ECO:0000313" key="2">
    <source>
        <dbReference type="Proteomes" id="UP001153148"/>
    </source>
</evidence>
<accession>A0ABN7PGN7</accession>
<proteinExistence type="predicted"/>
<evidence type="ECO:0008006" key="3">
    <source>
        <dbReference type="Google" id="ProtNLM"/>
    </source>
</evidence>
<sequence length="59" mass="6571">MGRNTETRHYHLPGVKQTQLDREQVAREIADKLGYAPGVSYSEIAKKAADCGRTQLAIK</sequence>
<dbReference type="Proteomes" id="UP001153148">
    <property type="component" value="Unassembled WGS sequence"/>
</dbReference>
<name>A0ABN7PGN7_TIMPD</name>